<evidence type="ECO:0000256" key="4">
    <source>
        <dbReference type="ARBA" id="ARBA00022771"/>
    </source>
</evidence>
<comment type="similarity">
    <text evidence="2">Belongs to the THAP1 family.</text>
</comment>
<evidence type="ECO:0000256" key="13">
    <source>
        <dbReference type="SAM" id="MobiDB-lite"/>
    </source>
</evidence>
<evidence type="ECO:0000313" key="17">
    <source>
        <dbReference type="EMBL" id="GBM15653.1"/>
    </source>
</evidence>
<evidence type="ECO:0000256" key="11">
    <source>
        <dbReference type="ARBA" id="ARBA00023306"/>
    </source>
</evidence>
<dbReference type="EMBL" id="BGPR01166640">
    <property type="protein sequence ID" value="GBM15653.1"/>
    <property type="molecule type" value="Genomic_DNA"/>
</dbReference>
<feature type="compositionally biased region" description="Polar residues" evidence="13">
    <location>
        <begin position="100"/>
        <end position="110"/>
    </location>
</feature>
<evidence type="ECO:0000313" key="15">
    <source>
        <dbReference type="EMBL" id="GBM15595.1"/>
    </source>
</evidence>
<keyword evidence="9" id="KW-0804">Transcription</keyword>
<keyword evidence="6" id="KW-0805">Transcription regulation</keyword>
<evidence type="ECO:0000313" key="19">
    <source>
        <dbReference type="Proteomes" id="UP000499080"/>
    </source>
</evidence>
<keyword evidence="10" id="KW-0539">Nucleus</keyword>
<dbReference type="Pfam" id="PF05485">
    <property type="entry name" value="THAP"/>
    <property type="match status" value="1"/>
</dbReference>
<evidence type="ECO:0000256" key="2">
    <source>
        <dbReference type="ARBA" id="ARBA00006177"/>
    </source>
</evidence>
<evidence type="ECO:0000256" key="1">
    <source>
        <dbReference type="ARBA" id="ARBA00004642"/>
    </source>
</evidence>
<sequence length="118" mass="13490">MPSVCCVPGCKSNYPPTTENVKVFKYPNEADLKDQWFRKIPREDFTPTARSVVYINHFKNDDIIKKDAITLPDGSTEFKALKRFKLKPKTIPCICLNLPSDLSDSHTNSLPLRKDSEM</sequence>
<dbReference type="AlphaFoldDB" id="A0A4Y2DG33"/>
<reference evidence="16 19" key="1">
    <citation type="journal article" date="2019" name="Sci. Rep.">
        <title>Orb-weaving spider Araneus ventricosus genome elucidates the spidroin gene catalogue.</title>
        <authorList>
            <person name="Kono N."/>
            <person name="Nakamura H."/>
            <person name="Ohtoshi R."/>
            <person name="Moran D.A.P."/>
            <person name="Shinohara A."/>
            <person name="Yoshida Y."/>
            <person name="Fujiwara M."/>
            <person name="Mori M."/>
            <person name="Tomita M."/>
            <person name="Arakawa K."/>
        </authorList>
    </citation>
    <scope>NUCLEOTIDE SEQUENCE [LARGE SCALE GENOMIC DNA]</scope>
</reference>
<dbReference type="GO" id="GO:0008270">
    <property type="term" value="F:zinc ion binding"/>
    <property type="evidence" value="ECO:0007669"/>
    <property type="project" value="UniProtKB-KW"/>
</dbReference>
<comment type="caution">
    <text evidence="16">The sequence shown here is derived from an EMBL/GenBank/DDBJ whole genome shotgun (WGS) entry which is preliminary data.</text>
</comment>
<keyword evidence="19" id="KW-1185">Reference proteome</keyword>
<evidence type="ECO:0000256" key="8">
    <source>
        <dbReference type="ARBA" id="ARBA00023125"/>
    </source>
</evidence>
<evidence type="ECO:0000256" key="9">
    <source>
        <dbReference type="ARBA" id="ARBA00023163"/>
    </source>
</evidence>
<dbReference type="GO" id="GO:0043565">
    <property type="term" value="F:sequence-specific DNA binding"/>
    <property type="evidence" value="ECO:0007669"/>
    <property type="project" value="InterPro"/>
</dbReference>
<dbReference type="EMBL" id="BGPR01166638">
    <property type="protein sequence ID" value="GBM15641.1"/>
    <property type="molecule type" value="Genomic_DNA"/>
</dbReference>
<protein>
    <recommendedName>
        <fullName evidence="14">THAP-type domain-containing protein</fullName>
    </recommendedName>
</protein>
<dbReference type="SUPFAM" id="SSF57716">
    <property type="entry name" value="Glucocorticoid receptor-like (DNA-binding domain)"/>
    <property type="match status" value="1"/>
</dbReference>
<dbReference type="PANTHER" id="PTHR46600">
    <property type="entry name" value="THAP DOMAIN-CONTAINING"/>
    <property type="match status" value="1"/>
</dbReference>
<dbReference type="PROSITE" id="PS50950">
    <property type="entry name" value="ZF_THAP"/>
    <property type="match status" value="1"/>
</dbReference>
<keyword evidence="3" id="KW-0479">Metal-binding</keyword>
<keyword evidence="7" id="KW-0175">Coiled coil</keyword>
<evidence type="ECO:0000256" key="3">
    <source>
        <dbReference type="ARBA" id="ARBA00022723"/>
    </source>
</evidence>
<dbReference type="EMBL" id="BGPR01166650">
    <property type="protein sequence ID" value="GBM15690.1"/>
    <property type="molecule type" value="Genomic_DNA"/>
</dbReference>
<evidence type="ECO:0000256" key="10">
    <source>
        <dbReference type="ARBA" id="ARBA00023242"/>
    </source>
</evidence>
<dbReference type="PANTHER" id="PTHR46600:SF1">
    <property type="entry name" value="THAP DOMAIN-CONTAINING PROTEIN 1"/>
    <property type="match status" value="1"/>
</dbReference>
<gene>
    <name evidence="18" type="ORF">AVEN_215051_1</name>
    <name evidence="15" type="ORF">AVEN_259526_1</name>
    <name evidence="16" type="ORF">AVEN_79165_1</name>
    <name evidence="17" type="ORF">AVEN_86887_1</name>
</gene>
<dbReference type="SMART" id="SM00980">
    <property type="entry name" value="THAP"/>
    <property type="match status" value="1"/>
</dbReference>
<feature type="region of interest" description="Disordered" evidence="13">
    <location>
        <begin position="99"/>
        <end position="118"/>
    </location>
</feature>
<keyword evidence="8 12" id="KW-0238">DNA-binding</keyword>
<dbReference type="Proteomes" id="UP000499080">
    <property type="component" value="Unassembled WGS sequence"/>
</dbReference>
<evidence type="ECO:0000259" key="14">
    <source>
        <dbReference type="PROSITE" id="PS50950"/>
    </source>
</evidence>
<feature type="domain" description="THAP-type" evidence="14">
    <location>
        <begin position="1"/>
        <end position="95"/>
    </location>
</feature>
<dbReference type="EMBL" id="BGPR01166629">
    <property type="protein sequence ID" value="GBM15595.1"/>
    <property type="molecule type" value="Genomic_DNA"/>
</dbReference>
<evidence type="ECO:0000256" key="7">
    <source>
        <dbReference type="ARBA" id="ARBA00023054"/>
    </source>
</evidence>
<keyword evidence="5" id="KW-0862">Zinc</keyword>
<evidence type="ECO:0000256" key="5">
    <source>
        <dbReference type="ARBA" id="ARBA00022833"/>
    </source>
</evidence>
<keyword evidence="4 12" id="KW-0863">Zinc-finger</keyword>
<evidence type="ECO:0000313" key="16">
    <source>
        <dbReference type="EMBL" id="GBM15641.1"/>
    </source>
</evidence>
<proteinExistence type="inferred from homology"/>
<dbReference type="OrthoDB" id="6435169at2759"/>
<keyword evidence="11" id="KW-0131">Cell cycle</keyword>
<evidence type="ECO:0000256" key="6">
    <source>
        <dbReference type="ARBA" id="ARBA00023015"/>
    </source>
</evidence>
<dbReference type="InterPro" id="IPR026516">
    <property type="entry name" value="THAP1/10"/>
</dbReference>
<comment type="subcellular location">
    <subcellularLocation>
        <location evidence="1">Nucleus</location>
        <location evidence="1">Nucleoplasm</location>
    </subcellularLocation>
</comment>
<evidence type="ECO:0000256" key="12">
    <source>
        <dbReference type="PROSITE-ProRule" id="PRU00309"/>
    </source>
</evidence>
<evidence type="ECO:0000313" key="18">
    <source>
        <dbReference type="EMBL" id="GBM15690.1"/>
    </source>
</evidence>
<dbReference type="GO" id="GO:0005654">
    <property type="term" value="C:nucleoplasm"/>
    <property type="evidence" value="ECO:0007669"/>
    <property type="project" value="UniProtKB-SubCell"/>
</dbReference>
<accession>A0A4Y2DG33</accession>
<dbReference type="InterPro" id="IPR006612">
    <property type="entry name" value="THAP_Znf"/>
</dbReference>
<organism evidence="16 19">
    <name type="scientific">Araneus ventricosus</name>
    <name type="common">Orbweaver spider</name>
    <name type="synonym">Epeira ventricosa</name>
    <dbReference type="NCBI Taxonomy" id="182803"/>
    <lineage>
        <taxon>Eukaryota</taxon>
        <taxon>Metazoa</taxon>
        <taxon>Ecdysozoa</taxon>
        <taxon>Arthropoda</taxon>
        <taxon>Chelicerata</taxon>
        <taxon>Arachnida</taxon>
        <taxon>Araneae</taxon>
        <taxon>Araneomorphae</taxon>
        <taxon>Entelegynae</taxon>
        <taxon>Araneoidea</taxon>
        <taxon>Araneidae</taxon>
        <taxon>Araneus</taxon>
    </lineage>
</organism>
<name>A0A4Y2DG33_ARAVE</name>